<dbReference type="Proteomes" id="UP000029629">
    <property type="component" value="Unassembled WGS sequence"/>
</dbReference>
<feature type="domain" description="Resolvase/invertase-type recombinase catalytic" evidence="1">
    <location>
        <begin position="7"/>
        <end position="68"/>
    </location>
</feature>
<protein>
    <recommendedName>
        <fullName evidence="1">Resolvase/invertase-type recombinase catalytic domain-containing protein</fullName>
    </recommendedName>
</protein>
<dbReference type="SUPFAM" id="SSF53041">
    <property type="entry name" value="Resolvase-like"/>
    <property type="match status" value="1"/>
</dbReference>
<evidence type="ECO:0000313" key="2">
    <source>
        <dbReference type="EMBL" id="KGF28463.1"/>
    </source>
</evidence>
<dbReference type="GO" id="GO:0003677">
    <property type="term" value="F:DNA binding"/>
    <property type="evidence" value="ECO:0007669"/>
    <property type="project" value="InterPro"/>
</dbReference>
<evidence type="ECO:0000313" key="3">
    <source>
        <dbReference type="Proteomes" id="UP000029629"/>
    </source>
</evidence>
<dbReference type="Gene3D" id="3.40.50.1390">
    <property type="entry name" value="Resolvase, N-terminal catalytic domain"/>
    <property type="match status" value="1"/>
</dbReference>
<dbReference type="OrthoDB" id="8585334at2"/>
<sequence length="69" mass="7711">MLAEGMAENYDALMLEGLDRLSRDQVEQERIARRLAYRGIEIAGVADGYDSTLSARKVLRGVRGLIDEI</sequence>
<name>A0A095Z1F8_9BURK</name>
<evidence type="ECO:0000259" key="1">
    <source>
        <dbReference type="Pfam" id="PF00239"/>
    </source>
</evidence>
<gene>
    <name evidence="2" type="ORF">HMPREF2130_09330</name>
</gene>
<dbReference type="RefSeq" id="WP_036560285.1">
    <property type="nucleotide sequence ID" value="NZ_JRNI01000049.1"/>
</dbReference>
<proteinExistence type="predicted"/>
<dbReference type="EMBL" id="JRNI01000049">
    <property type="protein sequence ID" value="KGF28463.1"/>
    <property type="molecule type" value="Genomic_DNA"/>
</dbReference>
<dbReference type="GO" id="GO:0000150">
    <property type="term" value="F:DNA strand exchange activity"/>
    <property type="evidence" value="ECO:0007669"/>
    <property type="project" value="InterPro"/>
</dbReference>
<organism evidence="2 3">
    <name type="scientific">Oligella urethralis DNF00040</name>
    <dbReference type="NCBI Taxonomy" id="1401065"/>
    <lineage>
        <taxon>Bacteria</taxon>
        <taxon>Pseudomonadati</taxon>
        <taxon>Pseudomonadota</taxon>
        <taxon>Betaproteobacteria</taxon>
        <taxon>Burkholderiales</taxon>
        <taxon>Alcaligenaceae</taxon>
        <taxon>Oligella</taxon>
    </lineage>
</organism>
<comment type="caution">
    <text evidence="2">The sequence shown here is derived from an EMBL/GenBank/DDBJ whole genome shotgun (WGS) entry which is preliminary data.</text>
</comment>
<dbReference type="Pfam" id="PF00239">
    <property type="entry name" value="Resolvase"/>
    <property type="match status" value="1"/>
</dbReference>
<accession>A0A095Z1F8</accession>
<dbReference type="eggNOG" id="COG1961">
    <property type="taxonomic scope" value="Bacteria"/>
</dbReference>
<dbReference type="InterPro" id="IPR036162">
    <property type="entry name" value="Resolvase-like_N_sf"/>
</dbReference>
<reference evidence="2 3" key="1">
    <citation type="submission" date="2014-07" db="EMBL/GenBank/DDBJ databases">
        <authorList>
            <person name="McCorrison J."/>
            <person name="Sanka R."/>
            <person name="Torralba M."/>
            <person name="Gillis M."/>
            <person name="Haft D.H."/>
            <person name="Methe B."/>
            <person name="Sutton G."/>
            <person name="Nelson K.E."/>
        </authorList>
    </citation>
    <scope>NUCLEOTIDE SEQUENCE [LARGE SCALE GENOMIC DNA]</scope>
    <source>
        <strain evidence="2 3">DNF00040</strain>
    </source>
</reference>
<keyword evidence="3" id="KW-1185">Reference proteome</keyword>
<dbReference type="InterPro" id="IPR006119">
    <property type="entry name" value="Resolv_N"/>
</dbReference>
<dbReference type="AlphaFoldDB" id="A0A095Z1F8"/>